<organism evidence="1">
    <name type="scientific">Arundo donax</name>
    <name type="common">Giant reed</name>
    <name type="synonym">Donax arundinaceus</name>
    <dbReference type="NCBI Taxonomy" id="35708"/>
    <lineage>
        <taxon>Eukaryota</taxon>
        <taxon>Viridiplantae</taxon>
        <taxon>Streptophyta</taxon>
        <taxon>Embryophyta</taxon>
        <taxon>Tracheophyta</taxon>
        <taxon>Spermatophyta</taxon>
        <taxon>Magnoliopsida</taxon>
        <taxon>Liliopsida</taxon>
        <taxon>Poales</taxon>
        <taxon>Poaceae</taxon>
        <taxon>PACMAD clade</taxon>
        <taxon>Arundinoideae</taxon>
        <taxon>Arundineae</taxon>
        <taxon>Arundo</taxon>
    </lineage>
</organism>
<reference evidence="1" key="2">
    <citation type="journal article" date="2015" name="Data Brief">
        <title>Shoot transcriptome of the giant reed, Arundo donax.</title>
        <authorList>
            <person name="Barrero R.A."/>
            <person name="Guerrero F.D."/>
            <person name="Moolhuijzen P."/>
            <person name="Goolsby J.A."/>
            <person name="Tidwell J."/>
            <person name="Bellgard S.E."/>
            <person name="Bellgard M.I."/>
        </authorList>
    </citation>
    <scope>NUCLEOTIDE SEQUENCE</scope>
    <source>
        <tissue evidence="1">Shoot tissue taken approximately 20 cm above the soil surface</tissue>
    </source>
</reference>
<name>A0A0A9GQW8_ARUDO</name>
<reference evidence="1" key="1">
    <citation type="submission" date="2014-09" db="EMBL/GenBank/DDBJ databases">
        <authorList>
            <person name="Magalhaes I.L.F."/>
            <person name="Oliveira U."/>
            <person name="Santos F.R."/>
            <person name="Vidigal T.H.D.A."/>
            <person name="Brescovit A.D."/>
            <person name="Santos A.J."/>
        </authorList>
    </citation>
    <scope>NUCLEOTIDE SEQUENCE</scope>
    <source>
        <tissue evidence="1">Shoot tissue taken approximately 20 cm above the soil surface</tissue>
    </source>
</reference>
<accession>A0A0A9GQW8</accession>
<protein>
    <submittedName>
        <fullName evidence="1">Uncharacterized protein</fullName>
    </submittedName>
</protein>
<sequence length="34" mass="4261">MEQKFIYCESLQVTRLESKYDIEFTRIAYQEIRE</sequence>
<proteinExistence type="predicted"/>
<evidence type="ECO:0000313" key="1">
    <source>
        <dbReference type="EMBL" id="JAE25804.1"/>
    </source>
</evidence>
<dbReference type="EMBL" id="GBRH01172092">
    <property type="protein sequence ID" value="JAE25804.1"/>
    <property type="molecule type" value="Transcribed_RNA"/>
</dbReference>
<dbReference type="AlphaFoldDB" id="A0A0A9GQW8"/>